<dbReference type="FunCoup" id="D3B3K3">
    <property type="interactions" value="805"/>
</dbReference>
<keyword evidence="8" id="KW-1185">Reference proteome</keyword>
<evidence type="ECO:0000256" key="4">
    <source>
        <dbReference type="ARBA" id="ARBA00023136"/>
    </source>
</evidence>
<comment type="subcellular location">
    <subcellularLocation>
        <location evidence="1">Endomembrane system</location>
    </subcellularLocation>
</comment>
<name>D3B3K3_HETP5</name>
<evidence type="ECO:0000259" key="6">
    <source>
        <dbReference type="Pfam" id="PF12632"/>
    </source>
</evidence>
<dbReference type="GeneID" id="31358494"/>
<dbReference type="AlphaFoldDB" id="D3B3K3"/>
<feature type="region of interest" description="Disordered" evidence="5">
    <location>
        <begin position="644"/>
        <end position="693"/>
    </location>
</feature>
<evidence type="ECO:0000256" key="1">
    <source>
        <dbReference type="ARBA" id="ARBA00004308"/>
    </source>
</evidence>
<evidence type="ECO:0000313" key="8">
    <source>
        <dbReference type="Proteomes" id="UP000001396"/>
    </source>
</evidence>
<feature type="compositionally biased region" description="Basic and acidic residues" evidence="5">
    <location>
        <begin position="73"/>
        <end position="85"/>
    </location>
</feature>
<feature type="region of interest" description="Disordered" evidence="5">
    <location>
        <begin position="73"/>
        <end position="105"/>
    </location>
</feature>
<feature type="domain" description="Myosin-binding" evidence="6">
    <location>
        <begin position="232"/>
        <end position="340"/>
    </location>
</feature>
<dbReference type="InterPro" id="IPR026859">
    <property type="entry name" value="Myosin-bd"/>
</dbReference>
<protein>
    <recommendedName>
        <fullName evidence="6">Myosin-binding domain-containing protein</fullName>
    </recommendedName>
</protein>
<feature type="region of interest" description="Disordered" evidence="5">
    <location>
        <begin position="22"/>
        <end position="46"/>
    </location>
</feature>
<comment type="caution">
    <text evidence="7">The sequence shown here is derived from an EMBL/GenBank/DDBJ whole genome shotgun (WGS) entry which is preliminary data.</text>
</comment>
<keyword evidence="4" id="KW-0472">Membrane</keyword>
<evidence type="ECO:0000256" key="3">
    <source>
        <dbReference type="ARBA" id="ARBA00022989"/>
    </source>
</evidence>
<keyword evidence="3" id="KW-1133">Transmembrane helix</keyword>
<feature type="compositionally biased region" description="Basic and acidic residues" evidence="5">
    <location>
        <begin position="757"/>
        <end position="766"/>
    </location>
</feature>
<evidence type="ECO:0000256" key="2">
    <source>
        <dbReference type="ARBA" id="ARBA00022692"/>
    </source>
</evidence>
<organism evidence="7 8">
    <name type="scientific">Heterostelium pallidum (strain ATCC 26659 / Pp 5 / PN500)</name>
    <name type="common">Cellular slime mold</name>
    <name type="synonym">Polysphondylium pallidum</name>
    <dbReference type="NCBI Taxonomy" id="670386"/>
    <lineage>
        <taxon>Eukaryota</taxon>
        <taxon>Amoebozoa</taxon>
        <taxon>Evosea</taxon>
        <taxon>Eumycetozoa</taxon>
        <taxon>Dictyostelia</taxon>
        <taxon>Acytosteliales</taxon>
        <taxon>Acytosteliaceae</taxon>
        <taxon>Heterostelium</taxon>
    </lineage>
</organism>
<dbReference type="InParanoid" id="D3B3K3"/>
<feature type="region of interest" description="Disordered" evidence="5">
    <location>
        <begin position="742"/>
        <end position="766"/>
    </location>
</feature>
<sequence>MSNEINDVIFTGSPLDEYLQSLISNNNNNSNDNNDNDNENESNDFGGSLLSEIIQTESIDFNQLQNEQNLKEQEEQQLLDSDKSKSSSNNNNNNHIKDDNNINTSTDNNNSIYKYIIKIVYNNYCRFRINILESDMLLPSESPFINSSLVTLDLPPPIYIDSINNSNSSSSDITNNNNKNEINRDINIKDLLYYLYISILKNNNNKNTLNRQHQSLQSLFEQSFKYIQTQLDIISRSIKLVREVELISKGYRFSSPVIPIERIEIDKVKSEKSLVLRASIAKIIRHSTLAFKEDLDRFANLYIDNSYIDAYLKSNIIDDNIYFINNNNNNNSNSNSNSNSNNENEMKSQEEIDSQLPILTIKSMFYQYQTIISNYYTMLMFILADQSILLHNNGQAVLKVIKFNERLEESLDNLTKSIRIESNTLKNIISNEIYDNKIPSRIILNRPKKTVLESFLYNNNQMLESVQSSINPMLTKINNIITPLTSTINNNNSINSNHDAESTNNNNDDKRELEIDLVTLDDIVNDFLVIKSELSNSLKYWELANRSLISIVKSVDRNLPELSEEEAKQRIQRLIESLRKNTLYNNEFDDDNNNNGNNDSSKRRQYIDLNSIIHDPLDDDGVFEAYTGELGDDDQDDQDEIEFYKQQQQQQQQQLNNDLDSTPITNGIPPPPPPLPADGMIPKKKNPPKRTVYDPTYVENKQKKKRTTNYSLFTPVVPPEKKMINELKSVLDVITLNKETIKKKKNDNSDIINNDNQEDKDNVQTQ</sequence>
<gene>
    <name evidence="7" type="ORF">PPL_02971</name>
</gene>
<feature type="compositionally biased region" description="Polar residues" evidence="5">
    <location>
        <begin position="655"/>
        <end position="665"/>
    </location>
</feature>
<evidence type="ECO:0000313" key="7">
    <source>
        <dbReference type="EMBL" id="EFA83901.1"/>
    </source>
</evidence>
<evidence type="ECO:0000256" key="5">
    <source>
        <dbReference type="SAM" id="MobiDB-lite"/>
    </source>
</evidence>
<dbReference type="GO" id="GO:0012505">
    <property type="term" value="C:endomembrane system"/>
    <property type="evidence" value="ECO:0007669"/>
    <property type="project" value="UniProtKB-SubCell"/>
</dbReference>
<dbReference type="Proteomes" id="UP000001396">
    <property type="component" value="Unassembled WGS sequence"/>
</dbReference>
<reference evidence="7 8" key="1">
    <citation type="journal article" date="2011" name="Genome Res.">
        <title>Phylogeny-wide analysis of social amoeba genomes highlights ancient origins for complex intercellular communication.</title>
        <authorList>
            <person name="Heidel A.J."/>
            <person name="Lawal H.M."/>
            <person name="Felder M."/>
            <person name="Schilde C."/>
            <person name="Helps N.R."/>
            <person name="Tunggal B."/>
            <person name="Rivero F."/>
            <person name="John U."/>
            <person name="Schleicher M."/>
            <person name="Eichinger L."/>
            <person name="Platzer M."/>
            <person name="Noegel A.A."/>
            <person name="Schaap P."/>
            <person name="Gloeckner G."/>
        </authorList>
    </citation>
    <scope>NUCLEOTIDE SEQUENCE [LARGE SCALE GENOMIC DNA]</scope>
    <source>
        <strain evidence="8">ATCC 26659 / Pp 5 / PN500</strain>
    </source>
</reference>
<keyword evidence="2" id="KW-0812">Transmembrane</keyword>
<accession>D3B3K3</accession>
<dbReference type="Pfam" id="PF12632">
    <property type="entry name" value="Vezatin"/>
    <property type="match status" value="1"/>
</dbReference>
<dbReference type="GO" id="GO:0017022">
    <property type="term" value="F:myosin binding"/>
    <property type="evidence" value="ECO:0007669"/>
    <property type="project" value="InterPro"/>
</dbReference>
<dbReference type="RefSeq" id="XP_020436018.1">
    <property type="nucleotide sequence ID" value="XM_020573946.1"/>
</dbReference>
<dbReference type="EMBL" id="ADBJ01000010">
    <property type="protein sequence ID" value="EFA83901.1"/>
    <property type="molecule type" value="Genomic_DNA"/>
</dbReference>
<proteinExistence type="predicted"/>
<dbReference type="OMA" id="WENKIPK"/>
<feature type="compositionally biased region" description="Low complexity" evidence="5">
    <location>
        <begin position="24"/>
        <end position="33"/>
    </location>
</feature>